<keyword evidence="3" id="KW-1185">Reference proteome</keyword>
<dbReference type="FunCoup" id="E3MSF2">
    <property type="interactions" value="1196"/>
</dbReference>
<dbReference type="STRING" id="31234.E3MSF2"/>
<dbReference type="eggNOG" id="KOG1618">
    <property type="taxonomic scope" value="Eukaryota"/>
</dbReference>
<gene>
    <name evidence="2" type="ORF">CRE_16924</name>
</gene>
<dbReference type="Gene3D" id="3.40.50.1000">
    <property type="entry name" value="HAD superfamily/HAD-like"/>
    <property type="match status" value="2"/>
</dbReference>
<dbReference type="InterPro" id="IPR023214">
    <property type="entry name" value="HAD_sf"/>
</dbReference>
<dbReference type="OMA" id="WPFHDLT"/>
<dbReference type="SUPFAM" id="SSF56784">
    <property type="entry name" value="HAD-like"/>
    <property type="match status" value="1"/>
</dbReference>
<dbReference type="NCBIfam" id="TIGR01456">
    <property type="entry name" value="CECR5"/>
    <property type="match status" value="1"/>
</dbReference>
<dbReference type="PANTHER" id="PTHR14269">
    <property type="entry name" value="CDP-DIACYLGLYCEROL--GLYCEROL-3-PHOSPHATE 3-PHOSPHATIDYLTRANSFERASE-RELATED"/>
    <property type="match status" value="1"/>
</dbReference>
<reference evidence="2" key="1">
    <citation type="submission" date="2007-07" db="EMBL/GenBank/DDBJ databases">
        <title>PCAP assembly of the Caenorhabditis remanei genome.</title>
        <authorList>
            <consortium name="The Caenorhabditis remanei Sequencing Consortium"/>
            <person name="Wilson R.K."/>
        </authorList>
    </citation>
    <scope>NUCLEOTIDE SEQUENCE [LARGE SCALE GENOMIC DNA]</scope>
    <source>
        <strain evidence="2">PB4641</strain>
    </source>
</reference>
<evidence type="ECO:0000256" key="1">
    <source>
        <dbReference type="SAM" id="Phobius"/>
    </source>
</evidence>
<dbReference type="Pfam" id="PF13344">
    <property type="entry name" value="Hydrolase_6"/>
    <property type="match status" value="1"/>
</dbReference>
<keyword evidence="1" id="KW-0812">Transmembrane</keyword>
<feature type="transmembrane region" description="Helical" evidence="1">
    <location>
        <begin position="291"/>
        <end position="310"/>
    </location>
</feature>
<dbReference type="InterPro" id="IPR006353">
    <property type="entry name" value="HAD-SF_hydro_IIA_CECR5"/>
</dbReference>
<dbReference type="OrthoDB" id="10251048at2759"/>
<name>E3MSF2_CAERE</name>
<dbReference type="InterPro" id="IPR036412">
    <property type="entry name" value="HAD-like_sf"/>
</dbReference>
<dbReference type="FunFam" id="3.40.50.1000:FF:000274">
    <property type="entry name" value="Phosphatidyl synthase"/>
    <property type="match status" value="1"/>
</dbReference>
<accession>E3MSF2</accession>
<keyword evidence="1" id="KW-1133">Transmembrane helix</keyword>
<dbReference type="HOGENOM" id="CLU_030880_0_1_1"/>
<sequence length="425" mass="48418">MNNIHRFIQKRFYLRTRHAHPFGIVLDIDGVLFRGRNLLPRVKEAFSLITDKKGNFVVPTVFLTNGTNSTEKIKAAQLSEQLGFRIPADHVLMSHSPLRMFTDLHDKQVLVVGQKNATSIAKGVGFKKVTTIDHLRKWFPHLDCTDFSRKHVDPKETEAARKRFRPIEAIVMLGEPLKWETSLQLMLDCVLTYGRMDTMVFPLIAGGLRPDHIPIVACNVDLVWMADVASQLPRIGHGVFIHVLDTLYEKLTGQHLKFTATLGKPTEVSYLHAAHRIQRLAKAMKLGDVKYLYVIGYGIFLISLLTDILFRDNPMSDVLGARLFDRYLRHGGVGRFDHLDLEAFEGNDGEKPRVRTRNVVERCISILVETGVHQEHVHMNGVVKPISALIDNLSKGEQLLLNQPNFVEYDLHAAIRTILRRECYR</sequence>
<dbReference type="Proteomes" id="UP000008281">
    <property type="component" value="Unassembled WGS sequence"/>
</dbReference>
<dbReference type="GO" id="GO:0005739">
    <property type="term" value="C:mitochondrion"/>
    <property type="evidence" value="ECO:0007669"/>
    <property type="project" value="TreeGrafter"/>
</dbReference>
<organism evidence="3">
    <name type="scientific">Caenorhabditis remanei</name>
    <name type="common">Caenorhabditis vulgaris</name>
    <dbReference type="NCBI Taxonomy" id="31234"/>
    <lineage>
        <taxon>Eukaryota</taxon>
        <taxon>Metazoa</taxon>
        <taxon>Ecdysozoa</taxon>
        <taxon>Nematoda</taxon>
        <taxon>Chromadorea</taxon>
        <taxon>Rhabditida</taxon>
        <taxon>Rhabditina</taxon>
        <taxon>Rhabditomorpha</taxon>
        <taxon>Rhabditoidea</taxon>
        <taxon>Rhabditidae</taxon>
        <taxon>Peloderinae</taxon>
        <taxon>Caenorhabditis</taxon>
    </lineage>
</organism>
<keyword evidence="1" id="KW-0472">Membrane</keyword>
<proteinExistence type="predicted"/>
<dbReference type="InterPro" id="IPR006357">
    <property type="entry name" value="HAD-SF_hydro_IIA"/>
</dbReference>
<dbReference type="NCBIfam" id="TIGR01460">
    <property type="entry name" value="HAD-SF-IIA"/>
    <property type="match status" value="1"/>
</dbReference>
<dbReference type="PANTHER" id="PTHR14269:SF4">
    <property type="entry name" value="CAT EYE SYNDROME CRITICAL REGION PROTEIN 5"/>
    <property type="match status" value="1"/>
</dbReference>
<evidence type="ECO:0000313" key="2">
    <source>
        <dbReference type="EMBL" id="EFP08279.1"/>
    </source>
</evidence>
<dbReference type="InParanoid" id="E3MSF2"/>
<protein>
    <submittedName>
        <fullName evidence="2">Uncharacterized protein</fullName>
    </submittedName>
</protein>
<evidence type="ECO:0000313" key="3">
    <source>
        <dbReference type="Proteomes" id="UP000008281"/>
    </source>
</evidence>
<dbReference type="EMBL" id="DS268472">
    <property type="protein sequence ID" value="EFP08279.1"/>
    <property type="molecule type" value="Genomic_DNA"/>
</dbReference>
<dbReference type="InterPro" id="IPR050324">
    <property type="entry name" value="CDP-alcohol_PTase-I"/>
</dbReference>
<dbReference type="AlphaFoldDB" id="E3MSF2"/>
<dbReference type="GO" id="GO:0046474">
    <property type="term" value="P:glycerophospholipid biosynthetic process"/>
    <property type="evidence" value="ECO:0007669"/>
    <property type="project" value="TreeGrafter"/>
</dbReference>